<feature type="region of interest" description="Disordered" evidence="1">
    <location>
        <begin position="26"/>
        <end position="46"/>
    </location>
</feature>
<comment type="caution">
    <text evidence="2">The sequence shown here is derived from an EMBL/GenBank/DDBJ whole genome shotgun (WGS) entry which is preliminary data.</text>
</comment>
<reference evidence="2 3" key="1">
    <citation type="submission" date="2018-03" db="EMBL/GenBank/DDBJ databases">
        <title>Genomes of Pezizomycetes fungi and the evolution of truffles.</title>
        <authorList>
            <person name="Murat C."/>
            <person name="Payen T."/>
            <person name="Noel B."/>
            <person name="Kuo A."/>
            <person name="Martin F.M."/>
        </authorList>
    </citation>
    <scope>NUCLEOTIDE SEQUENCE [LARGE SCALE GENOMIC DNA]</scope>
    <source>
        <strain evidence="2">091103-1</strain>
    </source>
</reference>
<dbReference type="AlphaFoldDB" id="A0A317STV7"/>
<organism evidence="2 3">
    <name type="scientific">Tuber magnatum</name>
    <name type="common">white Piedmont truffle</name>
    <dbReference type="NCBI Taxonomy" id="42249"/>
    <lineage>
        <taxon>Eukaryota</taxon>
        <taxon>Fungi</taxon>
        <taxon>Dikarya</taxon>
        <taxon>Ascomycota</taxon>
        <taxon>Pezizomycotina</taxon>
        <taxon>Pezizomycetes</taxon>
        <taxon>Pezizales</taxon>
        <taxon>Tuberaceae</taxon>
        <taxon>Tuber</taxon>
    </lineage>
</organism>
<proteinExistence type="predicted"/>
<evidence type="ECO:0000256" key="1">
    <source>
        <dbReference type="SAM" id="MobiDB-lite"/>
    </source>
</evidence>
<protein>
    <submittedName>
        <fullName evidence="2">Uncharacterized protein</fullName>
    </submittedName>
</protein>
<keyword evidence="3" id="KW-1185">Reference proteome</keyword>
<evidence type="ECO:0000313" key="3">
    <source>
        <dbReference type="Proteomes" id="UP000246991"/>
    </source>
</evidence>
<dbReference type="Proteomes" id="UP000246991">
    <property type="component" value="Unassembled WGS sequence"/>
</dbReference>
<accession>A0A317STV7</accession>
<name>A0A317STV7_9PEZI</name>
<gene>
    <name evidence="2" type="ORF">C7212DRAFT_362453</name>
</gene>
<dbReference type="EMBL" id="PYWC01000019">
    <property type="protein sequence ID" value="PWW77849.1"/>
    <property type="molecule type" value="Genomic_DNA"/>
</dbReference>
<sequence>MELAKRTRTNYVELPQVRSVEMIEGSVHNSEESTSHPKRVTQGEILGRKAPSPLRLRVPVCIPPPPPLQPRFENFCRGVRVLVLCSHGWGFSKIIAGFWLISSVRHQTYPRCPPVRWYDSKKADSQESENRLGYRAQARGKRKKKFSYPPIQIHIIISNIRPNTVITLGVLIGTLTASIQITIADFCRDWNNLSLQLLLLLT</sequence>
<evidence type="ECO:0000313" key="2">
    <source>
        <dbReference type="EMBL" id="PWW77849.1"/>
    </source>
</evidence>